<dbReference type="Proteomes" id="UP000054423">
    <property type="component" value="Unassembled WGS sequence"/>
</dbReference>
<dbReference type="PANTHER" id="PTHR33064">
    <property type="entry name" value="POL PROTEIN"/>
    <property type="match status" value="1"/>
</dbReference>
<dbReference type="OrthoDB" id="112117at2759"/>
<reference evidence="3" key="1">
    <citation type="submission" date="2013-11" db="EMBL/GenBank/DDBJ databases">
        <title>The Genome Sequence of Phytophthora parasitica CHvinca01.</title>
        <authorList>
            <consortium name="The Broad Institute Genomics Platform"/>
            <person name="Russ C."/>
            <person name="Tyler B."/>
            <person name="Panabieres F."/>
            <person name="Shan W."/>
            <person name="Tripathy S."/>
            <person name="Grunwald N."/>
            <person name="Machado M."/>
            <person name="Johnson C.S."/>
            <person name="Arredondo F."/>
            <person name="Hong C."/>
            <person name="Coffey M."/>
            <person name="Young S.K."/>
            <person name="Zeng Q."/>
            <person name="Gargeya S."/>
            <person name="Fitzgerald M."/>
            <person name="Abouelleil A."/>
            <person name="Alvarado L."/>
            <person name="Chapman S.B."/>
            <person name="Gainer-Dewar J."/>
            <person name="Goldberg J."/>
            <person name="Griggs A."/>
            <person name="Gujja S."/>
            <person name="Hansen M."/>
            <person name="Howarth C."/>
            <person name="Imamovic A."/>
            <person name="Ireland A."/>
            <person name="Larimer J."/>
            <person name="McCowan C."/>
            <person name="Murphy C."/>
            <person name="Pearson M."/>
            <person name="Poon T.W."/>
            <person name="Priest M."/>
            <person name="Roberts A."/>
            <person name="Saif S."/>
            <person name="Shea T."/>
            <person name="Sykes S."/>
            <person name="Wortman J."/>
            <person name="Nusbaum C."/>
            <person name="Birren B."/>
        </authorList>
    </citation>
    <scope>NUCLEOTIDE SEQUENCE [LARGE SCALE GENOMIC DNA]</scope>
    <source>
        <strain evidence="3">CHvinca01</strain>
    </source>
</reference>
<feature type="region of interest" description="Disordered" evidence="1">
    <location>
        <begin position="601"/>
        <end position="651"/>
    </location>
</feature>
<dbReference type="GO" id="GO:0003676">
    <property type="term" value="F:nucleic acid binding"/>
    <property type="evidence" value="ECO:0007669"/>
    <property type="project" value="InterPro"/>
</dbReference>
<dbReference type="InterPro" id="IPR051320">
    <property type="entry name" value="Viral_Replic_Matur_Polypro"/>
</dbReference>
<feature type="region of interest" description="Disordered" evidence="1">
    <location>
        <begin position="1"/>
        <end position="24"/>
    </location>
</feature>
<evidence type="ECO:0000259" key="2">
    <source>
        <dbReference type="Pfam" id="PF17919"/>
    </source>
</evidence>
<dbReference type="PANTHER" id="PTHR33064:SF37">
    <property type="entry name" value="RIBONUCLEASE H"/>
    <property type="match status" value="1"/>
</dbReference>
<dbReference type="SUPFAM" id="SSF56672">
    <property type="entry name" value="DNA/RNA polymerases"/>
    <property type="match status" value="1"/>
</dbReference>
<dbReference type="VEuPathDB" id="FungiDB:PPTG_22098"/>
<dbReference type="InterPro" id="IPR036397">
    <property type="entry name" value="RNaseH_sf"/>
</dbReference>
<dbReference type="InterPro" id="IPR041577">
    <property type="entry name" value="RT_RNaseH_2"/>
</dbReference>
<name>W2LDU4_PHYNI</name>
<evidence type="ECO:0000313" key="3">
    <source>
        <dbReference type="EMBL" id="ETL95591.1"/>
    </source>
</evidence>
<dbReference type="Gene3D" id="3.30.420.10">
    <property type="entry name" value="Ribonuclease H-like superfamily/Ribonuclease H"/>
    <property type="match status" value="1"/>
</dbReference>
<accession>W2LDU4</accession>
<organism evidence="3">
    <name type="scientific">Phytophthora nicotianae</name>
    <name type="common">Potato buckeye rot agent</name>
    <name type="synonym">Phytophthora parasitica</name>
    <dbReference type="NCBI Taxonomy" id="4792"/>
    <lineage>
        <taxon>Eukaryota</taxon>
        <taxon>Sar</taxon>
        <taxon>Stramenopiles</taxon>
        <taxon>Oomycota</taxon>
        <taxon>Peronosporomycetes</taxon>
        <taxon>Peronosporales</taxon>
        <taxon>Peronosporaceae</taxon>
        <taxon>Phytophthora</taxon>
    </lineage>
</organism>
<dbReference type="VEuPathDB" id="FungiDB:PPTG_20347"/>
<dbReference type="Gene3D" id="3.10.10.10">
    <property type="entry name" value="HIV Type 1 Reverse Transcriptase, subunit A, domain 1"/>
    <property type="match status" value="1"/>
</dbReference>
<dbReference type="InterPro" id="IPR043502">
    <property type="entry name" value="DNA/RNA_pol_sf"/>
</dbReference>
<gene>
    <name evidence="3" type="ORF">L917_06639</name>
</gene>
<protein>
    <recommendedName>
        <fullName evidence="2">Reverse transcriptase/retrotransposon-derived protein RNase H-like domain-containing protein</fullName>
    </recommendedName>
</protein>
<evidence type="ECO:0000256" key="1">
    <source>
        <dbReference type="SAM" id="MobiDB-lite"/>
    </source>
</evidence>
<proteinExistence type="predicted"/>
<feature type="compositionally biased region" description="Polar residues" evidence="1">
    <location>
        <begin position="629"/>
        <end position="639"/>
    </location>
</feature>
<sequence>MVMNTATRAQPVPGAGDDASSTMTGETKIVSGAEYRRGDSSASYIATNEREGTIAGREEVHALLKKIHTRGSVRVESEVEAKSADEVVATLDKNYMLVARVLTTEEKEIAGDPGVDLSEHPVNKIGLEDYAKKLALLPDFTEDSNTTIDHGAPNIISSCLAKDQQERLVATLKKNERILIASGNALPPPAYGVMCDIDTQGHAPIKQRARRVPLRYLGKLYELLRTLLRAGLIVSSDSPWTSSIVIVVKKNGLDIRPSIDYKMEDFWPNGDLSVARRAFTTLQAKVGEAPILKHFDRAKDVHVMLFANELALSTTLMQEHEGKLHPVRFLGRVFKDSEMNYHPVEKEFAVLLLPWHLIVERVKEKDVAFAQLLQSTSTIFVDLEETLAPLAPPSKGSPTIPMNPSSLYAKLPRDYREIWWLWQVFVDIMESPRVENTLAHGAEELIVLGDSRLAIQQSLGLIACRKESLTALLNTRKERTVKLRSVKYQHVVSEYNAVADTLVTEAVESKVSRVILAETRKLELATLNRIQEVIYEPNEDPAEVGPRQEERCVHALTGDTRSPRKTFEKFVRDDNSSTLNTTGTIAVMTRRQSQAKHVRFADEHSVQAPNGQEQSKGRAGVANERSPDGMSQDQPPTRCSHQHLMQMMSTQ</sequence>
<dbReference type="Pfam" id="PF17919">
    <property type="entry name" value="RT_RNaseH_2"/>
    <property type="match status" value="1"/>
</dbReference>
<dbReference type="AlphaFoldDB" id="W2LDU4"/>
<feature type="domain" description="Reverse transcriptase/retrotransposon-derived protein RNase H-like" evidence="2">
    <location>
        <begin position="276"/>
        <end position="349"/>
    </location>
</feature>
<dbReference type="EMBL" id="KI679029">
    <property type="protein sequence ID" value="ETL95591.1"/>
    <property type="molecule type" value="Genomic_DNA"/>
</dbReference>